<gene>
    <name evidence="1" type="ORF">ODALV1_LOCUS23247</name>
</gene>
<evidence type="ECO:0000313" key="1">
    <source>
        <dbReference type="EMBL" id="CAL8129516.1"/>
    </source>
</evidence>
<dbReference type="Proteomes" id="UP001642540">
    <property type="component" value="Unassembled WGS sequence"/>
</dbReference>
<sequence length="71" mass="8316">MSVIEMENWGKQEVAERLSAVSTSPTMSRWSEHLDNLEETYHVMQDKCVAIMDRVLDFDHAIGSEEEMWKK</sequence>
<accession>A0ABP1RKF3</accession>
<protein>
    <submittedName>
        <fullName evidence="1">Uncharacterized protein</fullName>
    </submittedName>
</protein>
<comment type="caution">
    <text evidence="1">The sequence shown here is derived from an EMBL/GenBank/DDBJ whole genome shotgun (WGS) entry which is preliminary data.</text>
</comment>
<dbReference type="EMBL" id="CAXLJM020000078">
    <property type="protein sequence ID" value="CAL8129516.1"/>
    <property type="molecule type" value="Genomic_DNA"/>
</dbReference>
<evidence type="ECO:0000313" key="2">
    <source>
        <dbReference type="Proteomes" id="UP001642540"/>
    </source>
</evidence>
<keyword evidence="2" id="KW-1185">Reference proteome</keyword>
<organism evidence="1 2">
    <name type="scientific">Orchesella dallaii</name>
    <dbReference type="NCBI Taxonomy" id="48710"/>
    <lineage>
        <taxon>Eukaryota</taxon>
        <taxon>Metazoa</taxon>
        <taxon>Ecdysozoa</taxon>
        <taxon>Arthropoda</taxon>
        <taxon>Hexapoda</taxon>
        <taxon>Collembola</taxon>
        <taxon>Entomobryomorpha</taxon>
        <taxon>Entomobryoidea</taxon>
        <taxon>Orchesellidae</taxon>
        <taxon>Orchesellinae</taxon>
        <taxon>Orchesella</taxon>
    </lineage>
</organism>
<name>A0ABP1RKF3_9HEXA</name>
<proteinExistence type="predicted"/>
<reference evidence="1 2" key="1">
    <citation type="submission" date="2024-08" db="EMBL/GenBank/DDBJ databases">
        <authorList>
            <person name="Cucini C."/>
            <person name="Frati F."/>
        </authorList>
    </citation>
    <scope>NUCLEOTIDE SEQUENCE [LARGE SCALE GENOMIC DNA]</scope>
</reference>